<evidence type="ECO:0000313" key="3">
    <source>
        <dbReference type="Proteomes" id="UP000766698"/>
    </source>
</evidence>
<organism evidence="2 3">
    <name type="scientific">Streptomyces durbertensis</name>
    <dbReference type="NCBI Taxonomy" id="2448886"/>
    <lineage>
        <taxon>Bacteria</taxon>
        <taxon>Bacillati</taxon>
        <taxon>Actinomycetota</taxon>
        <taxon>Actinomycetes</taxon>
        <taxon>Kitasatosporales</taxon>
        <taxon>Streptomycetaceae</taxon>
        <taxon>Streptomyces</taxon>
    </lineage>
</organism>
<feature type="compositionally biased region" description="Low complexity" evidence="1">
    <location>
        <begin position="87"/>
        <end position="110"/>
    </location>
</feature>
<accession>A0ABR6EL04</accession>
<keyword evidence="3" id="KW-1185">Reference proteome</keyword>
<feature type="non-terminal residue" evidence="2">
    <location>
        <position position="110"/>
    </location>
</feature>
<gene>
    <name evidence="2" type="ORF">GL263_20610</name>
</gene>
<dbReference type="Proteomes" id="UP000766698">
    <property type="component" value="Unassembled WGS sequence"/>
</dbReference>
<reference evidence="3" key="1">
    <citation type="journal article" date="2020" name="Syst. Appl. Microbiol.">
        <title>Streptomyces alkaliterrae sp. nov., isolated from an alkaline soil, and emended descriptions of Streptomyces alkaliphilus, Streptomyces calidiresistens and Streptomyces durbertensis.</title>
        <authorList>
            <person name="Swiecimska M."/>
            <person name="Golinska P."/>
            <person name="Nouioui I."/>
            <person name="Wypij M."/>
            <person name="Rai M."/>
            <person name="Sangal V."/>
            <person name="Goodfellow M."/>
        </authorList>
    </citation>
    <scope>NUCLEOTIDE SEQUENCE [LARGE SCALE GENOMIC DNA]</scope>
    <source>
        <strain evidence="3">DSM 104538</strain>
    </source>
</reference>
<name>A0ABR6EL04_9ACTN</name>
<evidence type="ECO:0000313" key="2">
    <source>
        <dbReference type="EMBL" id="MBB1245933.1"/>
    </source>
</evidence>
<feature type="region of interest" description="Disordered" evidence="1">
    <location>
        <begin position="1"/>
        <end position="110"/>
    </location>
</feature>
<evidence type="ECO:0000256" key="1">
    <source>
        <dbReference type="SAM" id="MobiDB-lite"/>
    </source>
</evidence>
<comment type="caution">
    <text evidence="2">The sequence shown here is derived from an EMBL/GenBank/DDBJ whole genome shotgun (WGS) entry which is preliminary data.</text>
</comment>
<protein>
    <submittedName>
        <fullName evidence="2">Uncharacterized protein</fullName>
    </submittedName>
</protein>
<proteinExistence type="predicted"/>
<feature type="compositionally biased region" description="Low complexity" evidence="1">
    <location>
        <begin position="52"/>
        <end position="65"/>
    </location>
</feature>
<sequence>MEALHVTEYPTTPQQPGAEPRQAVRPDEGSIPHARAQAPSAPEDGGVRQPSRPTAEPAEATAPRADPTGPRADAAGDLTGPRPGAPGPSDVPAGASAPASPHAPATEPPK</sequence>
<dbReference type="EMBL" id="WMLF01000373">
    <property type="protein sequence ID" value="MBB1245933.1"/>
    <property type="molecule type" value="Genomic_DNA"/>
</dbReference>